<dbReference type="EMBL" id="JAESDN010000006">
    <property type="protein sequence ID" value="KAG7048884.1"/>
    <property type="molecule type" value="Genomic_DNA"/>
</dbReference>
<evidence type="ECO:0000313" key="1">
    <source>
        <dbReference type="EMBL" id="KAG7048884.1"/>
    </source>
</evidence>
<evidence type="ECO:0000313" key="2">
    <source>
        <dbReference type="Proteomes" id="UP000699042"/>
    </source>
</evidence>
<proteinExistence type="predicted"/>
<feature type="non-terminal residue" evidence="1">
    <location>
        <position position="1"/>
    </location>
</feature>
<keyword evidence="2" id="KW-1185">Reference proteome</keyword>
<reference evidence="1" key="1">
    <citation type="submission" date="2021-05" db="EMBL/GenBank/DDBJ databases">
        <title>Comparative genomics of three Colletotrichum scovillei strains and genetic complementation revealed genes involved fungal growth and virulence on chili pepper.</title>
        <authorList>
            <person name="Hsieh D.-K."/>
            <person name="Chuang S.-C."/>
            <person name="Chen C.-Y."/>
            <person name="Chao Y.-T."/>
            <person name="Lu M.-Y.J."/>
            <person name="Lee M.-H."/>
            <person name="Shih M.-C."/>
        </authorList>
    </citation>
    <scope>NUCLEOTIDE SEQUENCE</scope>
    <source>
        <strain evidence="1">Coll-153</strain>
    </source>
</reference>
<feature type="non-terminal residue" evidence="1">
    <location>
        <position position="76"/>
    </location>
</feature>
<sequence>RTFTVTYLSLSRRLTSSKCEYAAGVHPTITSLMHDRCKSPPTLPSQLCDVYLASNTSLDLHRLGQIPHFHPHHLIS</sequence>
<comment type="caution">
    <text evidence="1">The sequence shown here is derived from an EMBL/GenBank/DDBJ whole genome shotgun (WGS) entry which is preliminary data.</text>
</comment>
<dbReference type="AlphaFoldDB" id="A0A9P7R662"/>
<name>A0A9P7R662_9PEZI</name>
<dbReference type="Proteomes" id="UP000699042">
    <property type="component" value="Unassembled WGS sequence"/>
</dbReference>
<gene>
    <name evidence="1" type="ORF">JMJ77_014512</name>
</gene>
<accession>A0A9P7R662</accession>
<protein>
    <submittedName>
        <fullName evidence="1">Uncharacterized protein</fullName>
    </submittedName>
</protein>
<organism evidence="1 2">
    <name type="scientific">Colletotrichum scovillei</name>
    <dbReference type="NCBI Taxonomy" id="1209932"/>
    <lineage>
        <taxon>Eukaryota</taxon>
        <taxon>Fungi</taxon>
        <taxon>Dikarya</taxon>
        <taxon>Ascomycota</taxon>
        <taxon>Pezizomycotina</taxon>
        <taxon>Sordariomycetes</taxon>
        <taxon>Hypocreomycetidae</taxon>
        <taxon>Glomerellales</taxon>
        <taxon>Glomerellaceae</taxon>
        <taxon>Colletotrichum</taxon>
        <taxon>Colletotrichum acutatum species complex</taxon>
    </lineage>
</organism>